<dbReference type="EMBL" id="JAQQAF010000008">
    <property type="protein sequence ID" value="KAJ8465854.1"/>
    <property type="molecule type" value="Genomic_DNA"/>
</dbReference>
<dbReference type="InterPro" id="IPR044588">
    <property type="entry name" value="EREX-like"/>
</dbReference>
<organism evidence="3 4">
    <name type="scientific">Ensete ventricosum</name>
    <name type="common">Abyssinian banana</name>
    <name type="synonym">Musa ensete</name>
    <dbReference type="NCBI Taxonomy" id="4639"/>
    <lineage>
        <taxon>Eukaryota</taxon>
        <taxon>Viridiplantae</taxon>
        <taxon>Streptophyta</taxon>
        <taxon>Embryophyta</taxon>
        <taxon>Tracheophyta</taxon>
        <taxon>Spermatophyta</taxon>
        <taxon>Magnoliopsida</taxon>
        <taxon>Liliopsida</taxon>
        <taxon>Zingiberales</taxon>
        <taxon>Musaceae</taxon>
        <taxon>Ensete</taxon>
    </lineage>
</organism>
<dbReference type="InterPro" id="IPR036871">
    <property type="entry name" value="PX_dom_sf"/>
</dbReference>
<dbReference type="SMART" id="SM00312">
    <property type="entry name" value="PX"/>
    <property type="match status" value="1"/>
</dbReference>
<evidence type="ECO:0000313" key="3">
    <source>
        <dbReference type="EMBL" id="KAJ8465854.1"/>
    </source>
</evidence>
<gene>
    <name evidence="3" type="ORF">OPV22_028406</name>
</gene>
<dbReference type="GO" id="GO:0035091">
    <property type="term" value="F:phosphatidylinositol binding"/>
    <property type="evidence" value="ECO:0007669"/>
    <property type="project" value="InterPro"/>
</dbReference>
<dbReference type="Pfam" id="PF00787">
    <property type="entry name" value="PX"/>
    <property type="match status" value="1"/>
</dbReference>
<protein>
    <recommendedName>
        <fullName evidence="2">PX domain-containing protein</fullName>
    </recommendedName>
</protein>
<feature type="region of interest" description="Disordered" evidence="1">
    <location>
        <begin position="1"/>
        <end position="24"/>
    </location>
</feature>
<dbReference type="PANTHER" id="PTHR46856:SF1">
    <property type="entry name" value="PX DOMAIN-CONTAINING PROTEIN EREL1-RELATED"/>
    <property type="match status" value="1"/>
</dbReference>
<reference evidence="3 4" key="1">
    <citation type="submission" date="2022-12" db="EMBL/GenBank/DDBJ databases">
        <title>Chromosome-scale assembly of the Ensete ventricosum genome.</title>
        <authorList>
            <person name="Dussert Y."/>
            <person name="Stocks J."/>
            <person name="Wendawek A."/>
            <person name="Woldeyes F."/>
            <person name="Nichols R.A."/>
            <person name="Borrell J.S."/>
        </authorList>
    </citation>
    <scope>NUCLEOTIDE SEQUENCE [LARGE SCALE GENOMIC DNA]</scope>
    <source>
        <strain evidence="4">cv. Maze</strain>
        <tissue evidence="3">Seeds</tissue>
    </source>
</reference>
<dbReference type="PROSITE" id="PS50195">
    <property type="entry name" value="PX"/>
    <property type="match status" value="1"/>
</dbReference>
<dbReference type="InterPro" id="IPR001683">
    <property type="entry name" value="PX_dom"/>
</dbReference>
<proteinExistence type="predicted"/>
<dbReference type="GO" id="GO:0015031">
    <property type="term" value="P:protein transport"/>
    <property type="evidence" value="ECO:0007669"/>
    <property type="project" value="InterPro"/>
</dbReference>
<name>A0AAV8Q317_ENSVE</name>
<dbReference type="GO" id="GO:0005768">
    <property type="term" value="C:endosome"/>
    <property type="evidence" value="ECO:0007669"/>
    <property type="project" value="UniProtKB-ARBA"/>
</dbReference>
<feature type="domain" description="PX" evidence="2">
    <location>
        <begin position="52"/>
        <end position="171"/>
    </location>
</feature>
<dbReference type="AlphaFoldDB" id="A0AAV8Q317"/>
<dbReference type="GO" id="GO:0016020">
    <property type="term" value="C:membrane"/>
    <property type="evidence" value="ECO:0007669"/>
    <property type="project" value="UniProtKB-ARBA"/>
</dbReference>
<evidence type="ECO:0000256" key="1">
    <source>
        <dbReference type="SAM" id="MobiDB-lite"/>
    </source>
</evidence>
<dbReference type="Proteomes" id="UP001222027">
    <property type="component" value="Unassembled WGS sequence"/>
</dbReference>
<feature type="compositionally biased region" description="Basic and acidic residues" evidence="1">
    <location>
        <begin position="485"/>
        <end position="502"/>
    </location>
</feature>
<sequence>MLTNSPPKHRHDGTSPLPLGMDWSPPPKRWDGRNTIWPHNPQTGWSYCAMVPAWNVQTEPGTSQESFLNPIVFYRIHVGIQSPEGVSTSHGLLRRFSDFLKLYSALKKTFPRKDIPSAPPKHAFLRINSSRMLLEERRRALEEWMGKLLSDIDLSRSAPVAAFLDLETAARLSFQNENCQLEEPSSPANATAVAPSVLARPILSASIADYSAVPSISHTVASDICSENIDEIPELGTPKKAKNQVSEASTVPLALVHDLVSSTVAIGDDLIGESSLEQPEDLIRGKLNHKKEHHALEQMIDGSSSRDRIESISDQNHDKLYGHSRNLSAESIGSDISSIRGSELSAAGVTNSIWEVSPDVPGGAEIPNIMDALPHANTQFFDKAQIVLPIDQRLKLNRVIVNMQQRVVTARTDMEDLIARLNQEMAVKEYLTTKVKDLEAELEATEQKGTENLQQAILIEKERVTQMQWDMDDLHRKCTEMEAKLTSEQNEKNHAESEKMTPSDETELLLQEVHSREEELHNMQKCLAELEMKSKADIKVLVKEVKSLRKSQGELRKVLNQSLKEKTELEVGLHREKQRWLNAKSANEKLLHECRVLRDRLQECNVNFFRNEEDKFTISSSPSDALDLLATSDDHIGLLLAEAQILARDDQEESFLNVVDVRTSESSQPLIAENGDISISTDNQIRKMLTDMFIDNVRLRKQVSKLLKQRTQAKLQSAFDKLVPNLLIGVYQFSKVYVTFLRSEM</sequence>
<dbReference type="Gene3D" id="3.30.1520.10">
    <property type="entry name" value="Phox-like domain"/>
    <property type="match status" value="1"/>
</dbReference>
<dbReference type="SUPFAM" id="SSF64268">
    <property type="entry name" value="PX domain"/>
    <property type="match status" value="1"/>
</dbReference>
<keyword evidence="4" id="KW-1185">Reference proteome</keyword>
<accession>A0AAV8Q317</accession>
<comment type="caution">
    <text evidence="3">The sequence shown here is derived from an EMBL/GenBank/DDBJ whole genome shotgun (WGS) entry which is preliminary data.</text>
</comment>
<evidence type="ECO:0000313" key="4">
    <source>
        <dbReference type="Proteomes" id="UP001222027"/>
    </source>
</evidence>
<feature type="region of interest" description="Disordered" evidence="1">
    <location>
        <begin position="485"/>
        <end position="504"/>
    </location>
</feature>
<evidence type="ECO:0000259" key="2">
    <source>
        <dbReference type="PROSITE" id="PS50195"/>
    </source>
</evidence>
<dbReference type="PANTHER" id="PTHR46856">
    <property type="entry name" value="PX DOMAIN-CONTAINING PROTEIN EREL1-RELATED"/>
    <property type="match status" value="1"/>
</dbReference>